<dbReference type="RefSeq" id="WP_189485889.1">
    <property type="nucleotide sequence ID" value="NZ_BMZB01000001.1"/>
</dbReference>
<keyword evidence="3" id="KW-0274">FAD</keyword>
<dbReference type="InterPro" id="IPR036188">
    <property type="entry name" value="FAD/NAD-bd_sf"/>
</dbReference>
<dbReference type="GO" id="GO:0008734">
    <property type="term" value="F:L-aspartate oxidase activity"/>
    <property type="evidence" value="ECO:0007669"/>
    <property type="project" value="UniProtKB-EC"/>
</dbReference>
<dbReference type="SUPFAM" id="SSF51905">
    <property type="entry name" value="FAD/NAD(P)-binding domain"/>
    <property type="match status" value="1"/>
</dbReference>
<protein>
    <submittedName>
        <fullName evidence="8">Oxidoreductase</fullName>
    </submittedName>
</protein>
<evidence type="ECO:0000259" key="6">
    <source>
        <dbReference type="Pfam" id="PF00890"/>
    </source>
</evidence>
<gene>
    <name evidence="8" type="ORF">GCM10011273_16670</name>
</gene>
<evidence type="ECO:0000256" key="2">
    <source>
        <dbReference type="ARBA" id="ARBA00022630"/>
    </source>
</evidence>
<dbReference type="Pfam" id="PF02910">
    <property type="entry name" value="Succ_DH_flav_C"/>
    <property type="match status" value="1"/>
</dbReference>
<dbReference type="PROSITE" id="PS51257">
    <property type="entry name" value="PROKAR_LIPOPROTEIN"/>
    <property type="match status" value="1"/>
</dbReference>
<sequence>MSRTVYSTDVLVIGGGLAGCWAAVAAVREGVRVILAEKGYVGTSGVTATAGPGHWWVPPNPPELRQKAIAERHARGMGLSDPQWMARIIDTTWKTLPTLSNHYHFYTENGVTHYRGLRGPEYMRAMRALAIEAGVTIMDQSPIHDLTLAADGSVAGAVGEHRQLQQAFEVKAGAVVMATGGCAFFSHLLGSGNNTGDGYRMAVAAGADLSGMEFTNYYTVAPVRSNMTRSMAYSFARYFDSVGRELDIKPGPEVNEALAKALMRGKVFCWLDRVPQDIQAIMPHVQPNFVAPFDRRGINPYRDRFEVTLRGEGTIRGIGGINVIDDACQTRVPGLFAAGDAATRELIAGAVSGGGAQNSAWALSSGQWAGRGAARRRQIRTSEVVSMRISGAPLLSVEEVVTAVRQEMEPPAKNMFRSDSQLRRSLQRMDAVWAAVRDRPVSSERWRDQALRATVATARWSLNAALTRTESRGMHRRTDFPALDPHQAHRLIVSGMDQVAVCPHFALATPLEAL</sequence>
<dbReference type="PRINTS" id="PR00411">
    <property type="entry name" value="PNDRDTASEI"/>
</dbReference>
<dbReference type="InterPro" id="IPR015939">
    <property type="entry name" value="Fum_Rdtase/Succ_DH_flav-like_C"/>
</dbReference>
<evidence type="ECO:0000259" key="7">
    <source>
        <dbReference type="Pfam" id="PF02910"/>
    </source>
</evidence>
<proteinExistence type="predicted"/>
<name>A0A918Q4J0_9CAUL</name>
<feature type="domain" description="FAD-dependent oxidoreductase 2 FAD-binding" evidence="6">
    <location>
        <begin position="9"/>
        <end position="355"/>
    </location>
</feature>
<dbReference type="AlphaFoldDB" id="A0A918Q4J0"/>
<dbReference type="PRINTS" id="PR00368">
    <property type="entry name" value="FADPNR"/>
</dbReference>
<evidence type="ECO:0000256" key="1">
    <source>
        <dbReference type="ARBA" id="ARBA00001974"/>
    </source>
</evidence>
<dbReference type="PANTHER" id="PTHR42716:SF2">
    <property type="entry name" value="L-ASPARTATE OXIDASE, CHLOROPLASTIC"/>
    <property type="match status" value="1"/>
</dbReference>
<comment type="catalytic activity">
    <reaction evidence="5">
        <text>L-aspartate + O2 = iminosuccinate + H2O2</text>
        <dbReference type="Rhea" id="RHEA:25876"/>
        <dbReference type="ChEBI" id="CHEBI:15379"/>
        <dbReference type="ChEBI" id="CHEBI:16240"/>
        <dbReference type="ChEBI" id="CHEBI:29991"/>
        <dbReference type="ChEBI" id="CHEBI:77875"/>
        <dbReference type="EC" id="1.4.3.16"/>
    </reaction>
    <physiologicalReaction direction="left-to-right" evidence="5">
        <dbReference type="Rhea" id="RHEA:25877"/>
    </physiologicalReaction>
</comment>
<organism evidence="8 9">
    <name type="scientific">Asticcacaulis endophyticus</name>
    <dbReference type="NCBI Taxonomy" id="1395890"/>
    <lineage>
        <taxon>Bacteria</taxon>
        <taxon>Pseudomonadati</taxon>
        <taxon>Pseudomonadota</taxon>
        <taxon>Alphaproteobacteria</taxon>
        <taxon>Caulobacterales</taxon>
        <taxon>Caulobacteraceae</taxon>
        <taxon>Asticcacaulis</taxon>
    </lineage>
</organism>
<dbReference type="Gene3D" id="1.20.58.100">
    <property type="entry name" value="Fumarate reductase/succinate dehydrogenase flavoprotein-like, C-terminal domain"/>
    <property type="match status" value="1"/>
</dbReference>
<keyword evidence="9" id="KW-1185">Reference proteome</keyword>
<dbReference type="InterPro" id="IPR037099">
    <property type="entry name" value="Fum_R/Succ_DH_flav-like_C_sf"/>
</dbReference>
<comment type="caution">
    <text evidence="8">The sequence shown here is derived from an EMBL/GenBank/DDBJ whole genome shotgun (WGS) entry which is preliminary data.</text>
</comment>
<dbReference type="Proteomes" id="UP000662572">
    <property type="component" value="Unassembled WGS sequence"/>
</dbReference>
<evidence type="ECO:0000256" key="4">
    <source>
        <dbReference type="ARBA" id="ARBA00023002"/>
    </source>
</evidence>
<comment type="cofactor">
    <cofactor evidence="1">
        <name>FAD</name>
        <dbReference type="ChEBI" id="CHEBI:57692"/>
    </cofactor>
</comment>
<dbReference type="GO" id="GO:0009435">
    <property type="term" value="P:NAD+ biosynthetic process"/>
    <property type="evidence" value="ECO:0007669"/>
    <property type="project" value="InterPro"/>
</dbReference>
<dbReference type="InterPro" id="IPR003953">
    <property type="entry name" value="FAD-dep_OxRdtase_2_FAD-bd"/>
</dbReference>
<evidence type="ECO:0000313" key="8">
    <source>
        <dbReference type="EMBL" id="GGZ30867.1"/>
    </source>
</evidence>
<dbReference type="Gene3D" id="3.50.50.60">
    <property type="entry name" value="FAD/NAD(P)-binding domain"/>
    <property type="match status" value="1"/>
</dbReference>
<evidence type="ECO:0000256" key="3">
    <source>
        <dbReference type="ARBA" id="ARBA00022827"/>
    </source>
</evidence>
<keyword evidence="2" id="KW-0285">Flavoprotein</keyword>
<keyword evidence="4" id="KW-0560">Oxidoreductase</keyword>
<evidence type="ECO:0000313" key="9">
    <source>
        <dbReference type="Proteomes" id="UP000662572"/>
    </source>
</evidence>
<dbReference type="InterPro" id="IPR005288">
    <property type="entry name" value="NadB"/>
</dbReference>
<dbReference type="SUPFAM" id="SSF46977">
    <property type="entry name" value="Succinate dehydrogenase/fumarate reductase flavoprotein C-terminal domain"/>
    <property type="match status" value="1"/>
</dbReference>
<accession>A0A918Q4J0</accession>
<dbReference type="EMBL" id="BMZB01000001">
    <property type="protein sequence ID" value="GGZ30867.1"/>
    <property type="molecule type" value="Genomic_DNA"/>
</dbReference>
<reference evidence="8" key="2">
    <citation type="submission" date="2020-09" db="EMBL/GenBank/DDBJ databases">
        <authorList>
            <person name="Sun Q."/>
            <person name="Kim S."/>
        </authorList>
    </citation>
    <scope>NUCLEOTIDE SEQUENCE</scope>
    <source>
        <strain evidence="8">KCTC 32296</strain>
    </source>
</reference>
<dbReference type="Pfam" id="PF00890">
    <property type="entry name" value="FAD_binding_2"/>
    <property type="match status" value="1"/>
</dbReference>
<reference evidence="8" key="1">
    <citation type="journal article" date="2014" name="Int. J. Syst. Evol. Microbiol.">
        <title>Complete genome sequence of Corynebacterium casei LMG S-19264T (=DSM 44701T), isolated from a smear-ripened cheese.</title>
        <authorList>
            <consortium name="US DOE Joint Genome Institute (JGI-PGF)"/>
            <person name="Walter F."/>
            <person name="Albersmeier A."/>
            <person name="Kalinowski J."/>
            <person name="Ruckert C."/>
        </authorList>
    </citation>
    <scope>NUCLEOTIDE SEQUENCE</scope>
    <source>
        <strain evidence="8">KCTC 32296</strain>
    </source>
</reference>
<dbReference type="PANTHER" id="PTHR42716">
    <property type="entry name" value="L-ASPARTATE OXIDASE"/>
    <property type="match status" value="1"/>
</dbReference>
<evidence type="ECO:0000256" key="5">
    <source>
        <dbReference type="ARBA" id="ARBA00048305"/>
    </source>
</evidence>
<feature type="domain" description="Fumarate reductase/succinate dehydrogenase flavoprotein-like C-terminal" evidence="7">
    <location>
        <begin position="414"/>
        <end position="484"/>
    </location>
</feature>